<dbReference type="SUPFAM" id="SSF46785">
    <property type="entry name" value="Winged helix' DNA-binding domain"/>
    <property type="match status" value="1"/>
</dbReference>
<dbReference type="InterPro" id="IPR000835">
    <property type="entry name" value="HTH_MarR-typ"/>
</dbReference>
<organism evidence="5 6">
    <name type="scientific">Aurantimonas endophytica</name>
    <dbReference type="NCBI Taxonomy" id="1522175"/>
    <lineage>
        <taxon>Bacteria</taxon>
        <taxon>Pseudomonadati</taxon>
        <taxon>Pseudomonadota</taxon>
        <taxon>Alphaproteobacteria</taxon>
        <taxon>Hyphomicrobiales</taxon>
        <taxon>Aurantimonadaceae</taxon>
        <taxon>Aurantimonas</taxon>
    </lineage>
</organism>
<dbReference type="GO" id="GO:0006950">
    <property type="term" value="P:response to stress"/>
    <property type="evidence" value="ECO:0007669"/>
    <property type="project" value="TreeGrafter"/>
</dbReference>
<sequence length="169" mass="18382">MLQDPIVIRGAKSKMPTEEAVNALGVDAAEVALVLKLLSIARSIRAMMGLKLAELGLHAGQDELLLALVPEGTVSVSRLADTLVVRPSTVSKMLDRLVTAGLVERAEDPRDGRRTVVRMTSSGVEMQGRIREVWQGLENELQDIPDQGAATQSLQALQQILNAKLRRLR</sequence>
<keyword evidence="1" id="KW-0805">Transcription regulation</keyword>
<evidence type="ECO:0000259" key="4">
    <source>
        <dbReference type="PROSITE" id="PS50995"/>
    </source>
</evidence>
<dbReference type="SMART" id="SM00347">
    <property type="entry name" value="HTH_MARR"/>
    <property type="match status" value="1"/>
</dbReference>
<dbReference type="InterPro" id="IPR023187">
    <property type="entry name" value="Tscrpt_reg_MarR-type_CS"/>
</dbReference>
<evidence type="ECO:0000313" key="5">
    <source>
        <dbReference type="EMBL" id="MBB4003203.1"/>
    </source>
</evidence>
<dbReference type="Proteomes" id="UP000588647">
    <property type="component" value="Unassembled WGS sequence"/>
</dbReference>
<dbReference type="RefSeq" id="WP_252920218.1">
    <property type="nucleotide sequence ID" value="NZ_JAAAMM010000003.1"/>
</dbReference>
<name>A0A7W6HDM1_9HYPH</name>
<dbReference type="PROSITE" id="PS01117">
    <property type="entry name" value="HTH_MARR_1"/>
    <property type="match status" value="1"/>
</dbReference>
<dbReference type="PANTHER" id="PTHR33164:SF104">
    <property type="entry name" value="TRANSCRIPTIONAL REGULATORY PROTEIN"/>
    <property type="match status" value="1"/>
</dbReference>
<dbReference type="GO" id="GO:0003700">
    <property type="term" value="F:DNA-binding transcription factor activity"/>
    <property type="evidence" value="ECO:0007669"/>
    <property type="project" value="InterPro"/>
</dbReference>
<keyword evidence="3" id="KW-0804">Transcription</keyword>
<evidence type="ECO:0000256" key="2">
    <source>
        <dbReference type="ARBA" id="ARBA00023125"/>
    </source>
</evidence>
<dbReference type="Pfam" id="PF12802">
    <property type="entry name" value="MarR_2"/>
    <property type="match status" value="1"/>
</dbReference>
<dbReference type="PROSITE" id="PS50995">
    <property type="entry name" value="HTH_MARR_2"/>
    <property type="match status" value="1"/>
</dbReference>
<evidence type="ECO:0000313" key="6">
    <source>
        <dbReference type="Proteomes" id="UP000588647"/>
    </source>
</evidence>
<dbReference type="AlphaFoldDB" id="A0A7W6HDM1"/>
<keyword evidence="6" id="KW-1185">Reference proteome</keyword>
<dbReference type="GO" id="GO:0003677">
    <property type="term" value="F:DNA binding"/>
    <property type="evidence" value="ECO:0007669"/>
    <property type="project" value="UniProtKB-KW"/>
</dbReference>
<dbReference type="InterPro" id="IPR039422">
    <property type="entry name" value="MarR/SlyA-like"/>
</dbReference>
<reference evidence="5 6" key="1">
    <citation type="submission" date="2020-08" db="EMBL/GenBank/DDBJ databases">
        <title>Genomic Encyclopedia of Type Strains, Phase IV (KMG-IV): sequencing the most valuable type-strain genomes for metagenomic binning, comparative biology and taxonomic classification.</title>
        <authorList>
            <person name="Goeker M."/>
        </authorList>
    </citation>
    <scope>NUCLEOTIDE SEQUENCE [LARGE SCALE GENOMIC DNA]</scope>
    <source>
        <strain evidence="5 6">DSM 103570</strain>
    </source>
</reference>
<evidence type="ECO:0000256" key="1">
    <source>
        <dbReference type="ARBA" id="ARBA00023015"/>
    </source>
</evidence>
<evidence type="ECO:0000256" key="3">
    <source>
        <dbReference type="ARBA" id="ARBA00023163"/>
    </source>
</evidence>
<dbReference type="InterPro" id="IPR036390">
    <property type="entry name" value="WH_DNA-bd_sf"/>
</dbReference>
<dbReference type="InterPro" id="IPR036388">
    <property type="entry name" value="WH-like_DNA-bd_sf"/>
</dbReference>
<accession>A0A7W6HDM1</accession>
<dbReference type="PRINTS" id="PR00598">
    <property type="entry name" value="HTHMARR"/>
</dbReference>
<dbReference type="EMBL" id="JACIEM010000003">
    <property type="protein sequence ID" value="MBB4003203.1"/>
    <property type="molecule type" value="Genomic_DNA"/>
</dbReference>
<comment type="caution">
    <text evidence="5">The sequence shown here is derived from an EMBL/GenBank/DDBJ whole genome shotgun (WGS) entry which is preliminary data.</text>
</comment>
<protein>
    <submittedName>
        <fullName evidence="5">DNA-binding MarR family transcriptional regulator</fullName>
    </submittedName>
</protein>
<dbReference type="Gene3D" id="1.10.10.10">
    <property type="entry name" value="Winged helix-like DNA-binding domain superfamily/Winged helix DNA-binding domain"/>
    <property type="match status" value="1"/>
</dbReference>
<keyword evidence="2 5" id="KW-0238">DNA-binding</keyword>
<proteinExistence type="predicted"/>
<gene>
    <name evidence="5" type="ORF">GGR03_002284</name>
</gene>
<dbReference type="PANTHER" id="PTHR33164">
    <property type="entry name" value="TRANSCRIPTIONAL REGULATOR, MARR FAMILY"/>
    <property type="match status" value="1"/>
</dbReference>
<feature type="domain" description="HTH marR-type" evidence="4">
    <location>
        <begin position="30"/>
        <end position="166"/>
    </location>
</feature>